<accession>A0A6B8KLX9</accession>
<dbReference type="EMBL" id="CP046052">
    <property type="protein sequence ID" value="QGM47970.1"/>
    <property type="molecule type" value="Genomic_DNA"/>
</dbReference>
<protein>
    <submittedName>
        <fullName evidence="1">Uncharacterized protein</fullName>
    </submittedName>
</protein>
<dbReference type="AlphaFoldDB" id="A0A6B8KLX9"/>
<organism evidence="1 2">
    <name type="scientific">Methylocystis heyeri</name>
    <dbReference type="NCBI Taxonomy" id="391905"/>
    <lineage>
        <taxon>Bacteria</taxon>
        <taxon>Pseudomonadati</taxon>
        <taxon>Pseudomonadota</taxon>
        <taxon>Alphaproteobacteria</taxon>
        <taxon>Hyphomicrobiales</taxon>
        <taxon>Methylocystaceae</taxon>
        <taxon>Methylocystis</taxon>
    </lineage>
</organism>
<name>A0A6B8KLX9_9HYPH</name>
<proteinExistence type="predicted"/>
<evidence type="ECO:0000313" key="2">
    <source>
        <dbReference type="Proteomes" id="UP000309061"/>
    </source>
</evidence>
<evidence type="ECO:0000313" key="1">
    <source>
        <dbReference type="EMBL" id="QGM47970.1"/>
    </source>
</evidence>
<dbReference type="KEGG" id="mhey:H2LOC_006405"/>
<gene>
    <name evidence="1" type="ORF">H2LOC_006405</name>
</gene>
<reference evidence="1 2" key="1">
    <citation type="submission" date="2019-11" db="EMBL/GenBank/DDBJ databases">
        <title>The genome sequence of Methylocystis heyeri.</title>
        <authorList>
            <person name="Oshkin I.Y."/>
            <person name="Miroshnikov K."/>
            <person name="Dedysh S.N."/>
        </authorList>
    </citation>
    <scope>NUCLEOTIDE SEQUENCE [LARGE SCALE GENOMIC DNA]</scope>
    <source>
        <strain evidence="1 2">H2</strain>
    </source>
</reference>
<dbReference type="Proteomes" id="UP000309061">
    <property type="component" value="Chromosome"/>
</dbReference>
<keyword evidence="2" id="KW-1185">Reference proteome</keyword>
<dbReference type="OrthoDB" id="8455245at2"/>
<sequence>MPGFDYCPPPHPPGCMETTGGTKSPTECEEDVQIYIQTVFAYRECLALETERAVRESNDVIDRWKCKKTGSKRCR</sequence>